<feature type="chain" id="PRO_5007286535" description="Secreted protein" evidence="1">
    <location>
        <begin position="21"/>
        <end position="84"/>
    </location>
</feature>
<accession>A0A131Z1U1</accession>
<name>A0A131Z1U1_RHIAP</name>
<protein>
    <recommendedName>
        <fullName evidence="3">Secreted protein</fullName>
    </recommendedName>
</protein>
<evidence type="ECO:0008006" key="3">
    <source>
        <dbReference type="Google" id="ProtNLM"/>
    </source>
</evidence>
<dbReference type="EMBL" id="GEDV01003320">
    <property type="protein sequence ID" value="JAP85237.1"/>
    <property type="molecule type" value="Transcribed_RNA"/>
</dbReference>
<proteinExistence type="predicted"/>
<evidence type="ECO:0000313" key="2">
    <source>
        <dbReference type="EMBL" id="JAP85237.1"/>
    </source>
</evidence>
<feature type="signal peptide" evidence="1">
    <location>
        <begin position="1"/>
        <end position="20"/>
    </location>
</feature>
<keyword evidence="1" id="KW-0732">Signal</keyword>
<sequence length="84" mass="9708">MGTKMFFLLSSSFMAIGTHTTSLCRRMFKRAHLFFFFLRHDTWMTRQVCLVPVSVFSDRIHATRSDSGQSRSVINSSVSFSCKF</sequence>
<reference evidence="2" key="1">
    <citation type="journal article" date="2016" name="Ticks Tick Borne Dis.">
        <title>De novo assembly and annotation of the salivary gland transcriptome of Rhipicephalus appendiculatus male and female ticks during blood feeding.</title>
        <authorList>
            <person name="de Castro M.H."/>
            <person name="de Klerk D."/>
            <person name="Pienaar R."/>
            <person name="Latif A.A."/>
            <person name="Rees D.J."/>
            <person name="Mans B.J."/>
        </authorList>
    </citation>
    <scope>NUCLEOTIDE SEQUENCE</scope>
    <source>
        <tissue evidence="2">Salivary glands</tissue>
    </source>
</reference>
<dbReference type="AlphaFoldDB" id="A0A131Z1U1"/>
<evidence type="ECO:0000256" key="1">
    <source>
        <dbReference type="SAM" id="SignalP"/>
    </source>
</evidence>
<organism evidence="2">
    <name type="scientific">Rhipicephalus appendiculatus</name>
    <name type="common">Brown ear tick</name>
    <dbReference type="NCBI Taxonomy" id="34631"/>
    <lineage>
        <taxon>Eukaryota</taxon>
        <taxon>Metazoa</taxon>
        <taxon>Ecdysozoa</taxon>
        <taxon>Arthropoda</taxon>
        <taxon>Chelicerata</taxon>
        <taxon>Arachnida</taxon>
        <taxon>Acari</taxon>
        <taxon>Parasitiformes</taxon>
        <taxon>Ixodida</taxon>
        <taxon>Ixodoidea</taxon>
        <taxon>Ixodidae</taxon>
        <taxon>Rhipicephalinae</taxon>
        <taxon>Rhipicephalus</taxon>
        <taxon>Rhipicephalus</taxon>
    </lineage>
</organism>